<reference evidence="2 3" key="1">
    <citation type="submission" date="2019-05" db="EMBL/GenBank/DDBJ databases">
        <title>Another draft genome of Portunus trituberculatus and its Hox gene families provides insights of decapod evolution.</title>
        <authorList>
            <person name="Jeong J.-H."/>
            <person name="Song I."/>
            <person name="Kim S."/>
            <person name="Choi T."/>
            <person name="Kim D."/>
            <person name="Ryu S."/>
            <person name="Kim W."/>
        </authorList>
    </citation>
    <scope>NUCLEOTIDE SEQUENCE [LARGE SCALE GENOMIC DNA]</scope>
    <source>
        <tissue evidence="2">Muscle</tissue>
    </source>
</reference>
<name>A0A5B7GJY5_PORTR</name>
<gene>
    <name evidence="2" type="ORF">E2C01_051306</name>
</gene>
<dbReference type="AlphaFoldDB" id="A0A5B7GJY5"/>
<comment type="caution">
    <text evidence="2">The sequence shown here is derived from an EMBL/GenBank/DDBJ whole genome shotgun (WGS) entry which is preliminary data.</text>
</comment>
<accession>A0A5B7GJY5</accession>
<sequence>MKIFIPPRPTTTTTTTIITYSNQTPQSRPYPSPPTNHSVRQPIINCTSQASLIPAPSFYCSARHSLSAGRHHHHHRLLLLFPPLAVFLVYSYITGFCLSQAKQAPSRQPPDAPHCVKTVTKNPSKSRCLALADLSTRPGTEANERRS</sequence>
<dbReference type="Proteomes" id="UP000324222">
    <property type="component" value="Unassembled WGS sequence"/>
</dbReference>
<proteinExistence type="predicted"/>
<keyword evidence="1" id="KW-0472">Membrane</keyword>
<keyword evidence="3" id="KW-1185">Reference proteome</keyword>
<evidence type="ECO:0000313" key="3">
    <source>
        <dbReference type="Proteomes" id="UP000324222"/>
    </source>
</evidence>
<keyword evidence="1" id="KW-1133">Transmembrane helix</keyword>
<protein>
    <submittedName>
        <fullName evidence="2">Uncharacterized protein</fullName>
    </submittedName>
</protein>
<dbReference type="EMBL" id="VSRR010014694">
    <property type="protein sequence ID" value="MPC57328.1"/>
    <property type="molecule type" value="Genomic_DNA"/>
</dbReference>
<keyword evidence="1" id="KW-0812">Transmembrane</keyword>
<feature type="transmembrane region" description="Helical" evidence="1">
    <location>
        <begin position="77"/>
        <end position="93"/>
    </location>
</feature>
<evidence type="ECO:0000313" key="2">
    <source>
        <dbReference type="EMBL" id="MPC57328.1"/>
    </source>
</evidence>
<evidence type="ECO:0000256" key="1">
    <source>
        <dbReference type="SAM" id="Phobius"/>
    </source>
</evidence>
<organism evidence="2 3">
    <name type="scientific">Portunus trituberculatus</name>
    <name type="common">Swimming crab</name>
    <name type="synonym">Neptunus trituberculatus</name>
    <dbReference type="NCBI Taxonomy" id="210409"/>
    <lineage>
        <taxon>Eukaryota</taxon>
        <taxon>Metazoa</taxon>
        <taxon>Ecdysozoa</taxon>
        <taxon>Arthropoda</taxon>
        <taxon>Crustacea</taxon>
        <taxon>Multicrustacea</taxon>
        <taxon>Malacostraca</taxon>
        <taxon>Eumalacostraca</taxon>
        <taxon>Eucarida</taxon>
        <taxon>Decapoda</taxon>
        <taxon>Pleocyemata</taxon>
        <taxon>Brachyura</taxon>
        <taxon>Eubrachyura</taxon>
        <taxon>Portunoidea</taxon>
        <taxon>Portunidae</taxon>
        <taxon>Portuninae</taxon>
        <taxon>Portunus</taxon>
    </lineage>
</organism>